<evidence type="ECO:0000259" key="2">
    <source>
        <dbReference type="Pfam" id="PF14534"/>
    </source>
</evidence>
<feature type="domain" description="DUF4440" evidence="2">
    <location>
        <begin position="7"/>
        <end position="96"/>
    </location>
</feature>
<feature type="region of interest" description="Disordered" evidence="1">
    <location>
        <begin position="113"/>
        <end position="135"/>
    </location>
</feature>
<comment type="caution">
    <text evidence="3">The sequence shown here is derived from an EMBL/GenBank/DDBJ whole genome shotgun (WGS) entry which is preliminary data.</text>
</comment>
<keyword evidence="4" id="KW-1185">Reference proteome</keyword>
<evidence type="ECO:0000313" key="4">
    <source>
        <dbReference type="Proteomes" id="UP000244962"/>
    </source>
</evidence>
<name>A0A2U1TB99_9MICO</name>
<dbReference type="InterPro" id="IPR027843">
    <property type="entry name" value="DUF4440"/>
</dbReference>
<dbReference type="SUPFAM" id="SSF54427">
    <property type="entry name" value="NTF2-like"/>
    <property type="match status" value="1"/>
</dbReference>
<dbReference type="RefSeq" id="WP_108963207.1">
    <property type="nucleotide sequence ID" value="NZ_QEFB01000013.1"/>
</dbReference>
<dbReference type="InterPro" id="IPR032710">
    <property type="entry name" value="NTF2-like_dom_sf"/>
</dbReference>
<proteinExistence type="predicted"/>
<evidence type="ECO:0000313" key="3">
    <source>
        <dbReference type="EMBL" id="PWC06146.1"/>
    </source>
</evidence>
<organism evidence="3 4">
    <name type="scientific">Mycetocola zhujimingii</name>
    <dbReference type="NCBI Taxonomy" id="2079792"/>
    <lineage>
        <taxon>Bacteria</taxon>
        <taxon>Bacillati</taxon>
        <taxon>Actinomycetota</taxon>
        <taxon>Actinomycetes</taxon>
        <taxon>Micrococcales</taxon>
        <taxon>Microbacteriaceae</taxon>
        <taxon>Mycetocola</taxon>
    </lineage>
</organism>
<reference evidence="4" key="1">
    <citation type="submission" date="2018-04" db="EMBL/GenBank/DDBJ databases">
        <authorList>
            <person name="Liu S."/>
            <person name="Wang Z."/>
            <person name="Li J."/>
        </authorList>
    </citation>
    <scope>NUCLEOTIDE SEQUENCE [LARGE SCALE GENOMIC DNA]</scope>
    <source>
        <strain evidence="4">622</strain>
    </source>
</reference>
<dbReference type="EMBL" id="QEFB01000013">
    <property type="protein sequence ID" value="PWC06146.1"/>
    <property type="molecule type" value="Genomic_DNA"/>
</dbReference>
<sequence length="135" mass="14892">MDTYSVIRDAELALLSPAVRGDADRLRALLHPEFVEIGRSGRRWTREEILGALVNEESSETPTVDDWQFTDLADGLTLVTYLIRGDERDSRHSSLWDTSTGAPVMRFHQGTVVAGRHPASGSRHSGRSTGPFESG</sequence>
<accession>A0A2U1TB99</accession>
<dbReference type="AlphaFoldDB" id="A0A2U1TB99"/>
<dbReference type="Gene3D" id="3.10.450.50">
    <property type="match status" value="1"/>
</dbReference>
<gene>
    <name evidence="3" type="ORF">DF223_10990</name>
</gene>
<dbReference type="Proteomes" id="UP000244962">
    <property type="component" value="Unassembled WGS sequence"/>
</dbReference>
<evidence type="ECO:0000256" key="1">
    <source>
        <dbReference type="SAM" id="MobiDB-lite"/>
    </source>
</evidence>
<protein>
    <submittedName>
        <fullName evidence="3">Nuclear transport factor 2 family protein</fullName>
    </submittedName>
</protein>
<dbReference type="Pfam" id="PF14534">
    <property type="entry name" value="DUF4440"/>
    <property type="match status" value="1"/>
</dbReference>